<dbReference type="PROSITE" id="PS50977">
    <property type="entry name" value="HTH_TETR_2"/>
    <property type="match status" value="1"/>
</dbReference>
<gene>
    <name evidence="4" type="ORF">E1963_03085</name>
</gene>
<name>A0A4R4FH94_9FIRM</name>
<dbReference type="RefSeq" id="WP_132275127.1">
    <property type="nucleotide sequence ID" value="NZ_JAOBST010000003.1"/>
</dbReference>
<feature type="DNA-binding region" description="H-T-H motif" evidence="2">
    <location>
        <begin position="33"/>
        <end position="52"/>
    </location>
</feature>
<dbReference type="PANTHER" id="PTHR43479:SF11">
    <property type="entry name" value="ACREF_ENVCD OPERON REPRESSOR-RELATED"/>
    <property type="match status" value="1"/>
</dbReference>
<dbReference type="Gene3D" id="1.10.10.60">
    <property type="entry name" value="Homeodomain-like"/>
    <property type="match status" value="1"/>
</dbReference>
<dbReference type="InterPro" id="IPR001647">
    <property type="entry name" value="HTH_TetR"/>
</dbReference>
<dbReference type="InterPro" id="IPR036271">
    <property type="entry name" value="Tet_transcr_reg_TetR-rel_C_sf"/>
</dbReference>
<proteinExistence type="predicted"/>
<comment type="caution">
    <text evidence="4">The sequence shown here is derived from an EMBL/GenBank/DDBJ whole genome shotgun (WGS) entry which is preliminary data.</text>
</comment>
<evidence type="ECO:0000313" key="5">
    <source>
        <dbReference type="Proteomes" id="UP000295710"/>
    </source>
</evidence>
<evidence type="ECO:0000256" key="2">
    <source>
        <dbReference type="PROSITE-ProRule" id="PRU00335"/>
    </source>
</evidence>
<sequence length="210" mass="25139">MNEKFYTLSEEKQQSIINAAMEVFSQNDYKRASTDLIASKAGVSKGLLFYYFHNKKELYLYLYDYVMDVMKEQVVDKKFNEITDFFGLLSYASEKKVKVLRKNPYITDFAMRAFYSEKEDVSDELKQINLSQIEVMYQMYFGNIDAYKFKDDAEPYTVMKMLIWMADGYLHDLRMSGKPMDVDMLLDEFDRWTDMFRKLVYKEEYLDGRD</sequence>
<dbReference type="GO" id="GO:0003677">
    <property type="term" value="F:DNA binding"/>
    <property type="evidence" value="ECO:0007669"/>
    <property type="project" value="UniProtKB-UniRule"/>
</dbReference>
<dbReference type="InterPro" id="IPR009057">
    <property type="entry name" value="Homeodomain-like_sf"/>
</dbReference>
<evidence type="ECO:0000256" key="1">
    <source>
        <dbReference type="ARBA" id="ARBA00023125"/>
    </source>
</evidence>
<dbReference type="SUPFAM" id="SSF46689">
    <property type="entry name" value="Homeodomain-like"/>
    <property type="match status" value="1"/>
</dbReference>
<keyword evidence="5" id="KW-1185">Reference proteome</keyword>
<dbReference type="PRINTS" id="PR00455">
    <property type="entry name" value="HTHTETR"/>
</dbReference>
<evidence type="ECO:0000259" key="3">
    <source>
        <dbReference type="PROSITE" id="PS50977"/>
    </source>
</evidence>
<evidence type="ECO:0000313" key="4">
    <source>
        <dbReference type="EMBL" id="TDA23082.1"/>
    </source>
</evidence>
<accession>A0A4R4FH94</accession>
<dbReference type="Gene3D" id="1.10.357.10">
    <property type="entry name" value="Tetracycline Repressor, domain 2"/>
    <property type="match status" value="1"/>
</dbReference>
<feature type="domain" description="HTH tetR-type" evidence="3">
    <location>
        <begin position="10"/>
        <end position="70"/>
    </location>
</feature>
<reference evidence="4 5" key="1">
    <citation type="journal article" date="2016" name="Nat. Microbiol.">
        <title>The Mouse Intestinal Bacterial Collection (miBC) provides host-specific insight into cultured diversity and functional potential of the gut microbiota.</title>
        <authorList>
            <person name="Lagkouvardos I."/>
            <person name="Pukall R."/>
            <person name="Abt B."/>
            <person name="Foesel B.U."/>
            <person name="Meier-Kolthoff J.P."/>
            <person name="Kumar N."/>
            <person name="Bresciani A."/>
            <person name="Martinez I."/>
            <person name="Just S."/>
            <person name="Ziegler C."/>
            <person name="Brugiroux S."/>
            <person name="Garzetti D."/>
            <person name="Wenning M."/>
            <person name="Bui T.P."/>
            <person name="Wang J."/>
            <person name="Hugenholtz F."/>
            <person name="Plugge C.M."/>
            <person name="Peterson D.A."/>
            <person name="Hornef M.W."/>
            <person name="Baines J.F."/>
            <person name="Smidt H."/>
            <person name="Walter J."/>
            <person name="Kristiansen K."/>
            <person name="Nielsen H.B."/>
            <person name="Haller D."/>
            <person name="Overmann J."/>
            <person name="Stecher B."/>
            <person name="Clavel T."/>
        </authorList>
    </citation>
    <scope>NUCLEOTIDE SEQUENCE [LARGE SCALE GENOMIC DNA]</scope>
    <source>
        <strain evidence="4 5">DSM 28560</strain>
    </source>
</reference>
<protein>
    <submittedName>
        <fullName evidence="4">TetR/AcrR family transcriptional regulator</fullName>
    </submittedName>
</protein>
<dbReference type="AlphaFoldDB" id="A0A4R4FH94"/>
<dbReference type="Proteomes" id="UP000295710">
    <property type="component" value="Unassembled WGS sequence"/>
</dbReference>
<dbReference type="PANTHER" id="PTHR43479">
    <property type="entry name" value="ACREF/ENVCD OPERON REPRESSOR-RELATED"/>
    <property type="match status" value="1"/>
</dbReference>
<dbReference type="SUPFAM" id="SSF48498">
    <property type="entry name" value="Tetracyclin repressor-like, C-terminal domain"/>
    <property type="match status" value="1"/>
</dbReference>
<organism evidence="4 5">
    <name type="scientific">Extibacter muris</name>
    <dbReference type="NCBI Taxonomy" id="1796622"/>
    <lineage>
        <taxon>Bacteria</taxon>
        <taxon>Bacillati</taxon>
        <taxon>Bacillota</taxon>
        <taxon>Clostridia</taxon>
        <taxon>Lachnospirales</taxon>
        <taxon>Lachnospiraceae</taxon>
        <taxon>Extibacter</taxon>
    </lineage>
</organism>
<dbReference type="InterPro" id="IPR050624">
    <property type="entry name" value="HTH-type_Tx_Regulator"/>
</dbReference>
<dbReference type="EMBL" id="SMMX01000002">
    <property type="protein sequence ID" value="TDA23082.1"/>
    <property type="molecule type" value="Genomic_DNA"/>
</dbReference>
<dbReference type="Pfam" id="PF00440">
    <property type="entry name" value="TetR_N"/>
    <property type="match status" value="1"/>
</dbReference>
<keyword evidence="1 2" id="KW-0238">DNA-binding</keyword>